<organism evidence="1 2">
    <name type="scientific">Persea americana</name>
    <name type="common">Avocado</name>
    <dbReference type="NCBI Taxonomy" id="3435"/>
    <lineage>
        <taxon>Eukaryota</taxon>
        <taxon>Viridiplantae</taxon>
        <taxon>Streptophyta</taxon>
        <taxon>Embryophyta</taxon>
        <taxon>Tracheophyta</taxon>
        <taxon>Spermatophyta</taxon>
        <taxon>Magnoliopsida</taxon>
        <taxon>Magnoliidae</taxon>
        <taxon>Laurales</taxon>
        <taxon>Lauraceae</taxon>
        <taxon>Persea</taxon>
    </lineage>
</organism>
<dbReference type="EMBL" id="CM056810">
    <property type="protein sequence ID" value="KAJ8644060.1"/>
    <property type="molecule type" value="Genomic_DNA"/>
</dbReference>
<gene>
    <name evidence="1" type="ORF">MRB53_005808</name>
</gene>
<reference evidence="1 2" key="1">
    <citation type="journal article" date="2022" name="Hortic Res">
        <title>A haplotype resolved chromosomal level avocado genome allows analysis of novel avocado genes.</title>
        <authorList>
            <person name="Nath O."/>
            <person name="Fletcher S.J."/>
            <person name="Hayward A."/>
            <person name="Shaw L.M."/>
            <person name="Masouleh A.K."/>
            <person name="Furtado A."/>
            <person name="Henry R.J."/>
            <person name="Mitter N."/>
        </authorList>
    </citation>
    <scope>NUCLEOTIDE SEQUENCE [LARGE SCALE GENOMIC DNA]</scope>
    <source>
        <strain evidence="2">cv. Hass</strain>
    </source>
</reference>
<proteinExistence type="predicted"/>
<dbReference type="Proteomes" id="UP001234297">
    <property type="component" value="Chromosome 2"/>
</dbReference>
<evidence type="ECO:0000313" key="1">
    <source>
        <dbReference type="EMBL" id="KAJ8644060.1"/>
    </source>
</evidence>
<name>A0ACC2MF41_PERAE</name>
<accession>A0ACC2MF41</accession>
<evidence type="ECO:0000313" key="2">
    <source>
        <dbReference type="Proteomes" id="UP001234297"/>
    </source>
</evidence>
<sequence length="483" mass="54144">MDSPPLPSRCWSIHTRPDITHRYEILERIGSGAYSDVYRARRLSDGLIVALKEIHDYQSAFREIEALQTLHNSPNIVTLHEYFWREDEDAVLVLEFLSTDLASVISDAKRNTNGEGGSGRIPIGEIKRWMIQILNGLNWSHCNSIVHRDLKPSNLLISEQGVLKLADFGQSRILLPEPNFAPLDNDQHGQDTAKQTLTSQHSEIIPDLGTSSMEGSATQMLTLQDTKAFHHLQDPDDLKAKDFIDETEYKEMKFHNVDSPSCLATCTAGDMVDDHFKSSYSYEAHEGRDVESGALTSCVGTRWFRAPELLYGSTEYGQEIDLWSLGCILAELFTLQPLFPGTSDIDQLGRIITVLGNVTEETYPGCSKLPDYGKIFFNKIENPGGIDACMPKCSTAEISLVRRLVCYDPMSRATAMELLQDGYFNEEPLPVPINQLRVPTRSLHDENSTGDWCDYNDLASDSDLEFGDINVSTTDKGFSIRFS</sequence>
<protein>
    <submittedName>
        <fullName evidence="1">Uncharacterized protein</fullName>
    </submittedName>
</protein>
<comment type="caution">
    <text evidence="1">The sequence shown here is derived from an EMBL/GenBank/DDBJ whole genome shotgun (WGS) entry which is preliminary data.</text>
</comment>
<keyword evidence="2" id="KW-1185">Reference proteome</keyword>